<evidence type="ECO:0000259" key="9">
    <source>
        <dbReference type="PROSITE" id="PS51762"/>
    </source>
</evidence>
<evidence type="ECO:0000256" key="5">
    <source>
        <dbReference type="ARBA" id="ARBA00022656"/>
    </source>
</evidence>
<protein>
    <submittedName>
        <fullName evidence="10">Family 16 glycosylhydrolase</fullName>
    </submittedName>
</protein>
<keyword evidence="8" id="KW-0472">Membrane</keyword>
<dbReference type="GO" id="GO:0016020">
    <property type="term" value="C:membrane"/>
    <property type="evidence" value="ECO:0007669"/>
    <property type="project" value="UniProtKB-SubCell"/>
</dbReference>
<organism evidence="10 11">
    <name type="scientific">Novosphingobium olei</name>
    <dbReference type="NCBI Taxonomy" id="2728851"/>
    <lineage>
        <taxon>Bacteria</taxon>
        <taxon>Pseudomonadati</taxon>
        <taxon>Pseudomonadota</taxon>
        <taxon>Alphaproteobacteria</taxon>
        <taxon>Sphingomonadales</taxon>
        <taxon>Sphingomonadaceae</taxon>
        <taxon>Novosphingobium</taxon>
    </lineage>
</organism>
<evidence type="ECO:0000256" key="7">
    <source>
        <dbReference type="ARBA" id="ARBA00023026"/>
    </source>
</evidence>
<keyword evidence="6" id="KW-0677">Repeat</keyword>
<dbReference type="PROSITE" id="PS00330">
    <property type="entry name" value="HEMOLYSIN_CALCIUM"/>
    <property type="match status" value="4"/>
</dbReference>
<dbReference type="PROSITE" id="PS51762">
    <property type="entry name" value="GH16_2"/>
    <property type="match status" value="1"/>
</dbReference>
<comment type="subcellular location">
    <subcellularLocation>
        <location evidence="1">Membrane</location>
    </subcellularLocation>
    <subcellularLocation>
        <location evidence="2">Secreted</location>
    </subcellularLocation>
</comment>
<dbReference type="RefSeq" id="WP_169495441.1">
    <property type="nucleotide sequence ID" value="NZ_JABBGM010000023.1"/>
</dbReference>
<dbReference type="CDD" id="cd08023">
    <property type="entry name" value="GH16_laminarinase_like"/>
    <property type="match status" value="1"/>
</dbReference>
<dbReference type="GO" id="GO:0005509">
    <property type="term" value="F:calcium ion binding"/>
    <property type="evidence" value="ECO:0007669"/>
    <property type="project" value="InterPro"/>
</dbReference>
<keyword evidence="4" id="KW-0964">Secreted</keyword>
<dbReference type="GO" id="GO:0005576">
    <property type="term" value="C:extracellular region"/>
    <property type="evidence" value="ECO:0007669"/>
    <property type="project" value="UniProtKB-SubCell"/>
</dbReference>
<dbReference type="SUPFAM" id="SSF49899">
    <property type="entry name" value="Concanavalin A-like lectins/glucanases"/>
    <property type="match status" value="1"/>
</dbReference>
<dbReference type="Proteomes" id="UP000583556">
    <property type="component" value="Unassembled WGS sequence"/>
</dbReference>
<feature type="domain" description="GH16" evidence="9">
    <location>
        <begin position="186"/>
        <end position="462"/>
    </location>
</feature>
<dbReference type="InterPro" id="IPR001343">
    <property type="entry name" value="Hemolysn_Ca-bd"/>
</dbReference>
<dbReference type="AlphaFoldDB" id="A0A7Y0BTG2"/>
<dbReference type="PRINTS" id="PR01488">
    <property type="entry name" value="RTXTOXINA"/>
</dbReference>
<comment type="caution">
    <text evidence="10">The sequence shown here is derived from an EMBL/GenBank/DDBJ whole genome shotgun (WGS) entry which is preliminary data.</text>
</comment>
<evidence type="ECO:0000256" key="6">
    <source>
        <dbReference type="ARBA" id="ARBA00022737"/>
    </source>
</evidence>
<evidence type="ECO:0000256" key="8">
    <source>
        <dbReference type="ARBA" id="ARBA00023136"/>
    </source>
</evidence>
<dbReference type="PANTHER" id="PTHR38340:SF1">
    <property type="entry name" value="S-LAYER PROTEIN"/>
    <property type="match status" value="1"/>
</dbReference>
<keyword evidence="11" id="KW-1185">Reference proteome</keyword>
<reference evidence="10 11" key="1">
    <citation type="submission" date="2020-04" db="EMBL/GenBank/DDBJ databases">
        <title>Novosphingobium sp. TW-4 isolated from soil.</title>
        <authorList>
            <person name="Dahal R.H."/>
            <person name="Chaudhary D.K."/>
        </authorList>
    </citation>
    <scope>NUCLEOTIDE SEQUENCE [LARGE SCALE GENOMIC DNA]</scope>
    <source>
        <strain evidence="10 11">TW-4</strain>
    </source>
</reference>
<dbReference type="Pfam" id="PF00722">
    <property type="entry name" value="Glyco_hydro_16"/>
    <property type="match status" value="1"/>
</dbReference>
<dbReference type="SUPFAM" id="SSF51120">
    <property type="entry name" value="beta-Roll"/>
    <property type="match status" value="5"/>
</dbReference>
<dbReference type="GO" id="GO:0004553">
    <property type="term" value="F:hydrolase activity, hydrolyzing O-glycosyl compounds"/>
    <property type="evidence" value="ECO:0007669"/>
    <property type="project" value="InterPro"/>
</dbReference>
<evidence type="ECO:0000256" key="3">
    <source>
        <dbReference type="ARBA" id="ARBA00006865"/>
    </source>
</evidence>
<dbReference type="InterPro" id="IPR003995">
    <property type="entry name" value="RTX_toxin_determinant-A"/>
</dbReference>
<accession>A0A7Y0BTG2</accession>
<evidence type="ECO:0000256" key="2">
    <source>
        <dbReference type="ARBA" id="ARBA00004613"/>
    </source>
</evidence>
<dbReference type="InterPro" id="IPR000757">
    <property type="entry name" value="Beta-glucanase-like"/>
</dbReference>
<dbReference type="InterPro" id="IPR050557">
    <property type="entry name" value="RTX_toxin/Mannuronan_C5-epim"/>
</dbReference>
<keyword evidence="7" id="KW-0843">Virulence</keyword>
<dbReference type="GO" id="GO:0005975">
    <property type="term" value="P:carbohydrate metabolic process"/>
    <property type="evidence" value="ECO:0007669"/>
    <property type="project" value="InterPro"/>
</dbReference>
<dbReference type="Gene3D" id="2.150.10.10">
    <property type="entry name" value="Serralysin-like metalloprotease, C-terminal"/>
    <property type="match status" value="5"/>
</dbReference>
<dbReference type="Gene3D" id="2.60.120.200">
    <property type="match status" value="1"/>
</dbReference>
<comment type="similarity">
    <text evidence="3">Belongs to the glycosyl hydrolase 16 family.</text>
</comment>
<evidence type="ECO:0000256" key="1">
    <source>
        <dbReference type="ARBA" id="ARBA00004370"/>
    </source>
</evidence>
<dbReference type="InterPro" id="IPR018511">
    <property type="entry name" value="Hemolysin-typ_Ca-bd_CS"/>
</dbReference>
<gene>
    <name evidence="10" type="ORF">HHL27_21585</name>
</gene>
<evidence type="ECO:0000256" key="4">
    <source>
        <dbReference type="ARBA" id="ARBA00022525"/>
    </source>
</evidence>
<dbReference type="PRINTS" id="PR00313">
    <property type="entry name" value="CABNDNGRPT"/>
</dbReference>
<dbReference type="GO" id="GO:0090729">
    <property type="term" value="F:toxin activity"/>
    <property type="evidence" value="ECO:0007669"/>
    <property type="project" value="UniProtKB-KW"/>
</dbReference>
<dbReference type="InterPro" id="IPR011049">
    <property type="entry name" value="Serralysin-like_metalloprot_C"/>
</dbReference>
<dbReference type="EMBL" id="JABBGM010000023">
    <property type="protein sequence ID" value="NML96251.1"/>
    <property type="molecule type" value="Genomic_DNA"/>
</dbReference>
<dbReference type="InterPro" id="IPR013320">
    <property type="entry name" value="ConA-like_dom_sf"/>
</dbReference>
<evidence type="ECO:0000313" key="11">
    <source>
        <dbReference type="Proteomes" id="UP000583556"/>
    </source>
</evidence>
<proteinExistence type="inferred from homology"/>
<sequence length="1001" mass="103182">MLPLSAAPTNFINAGSFSEVLTGTDGNDQIRTFFGKVGSSESFMSGGLGDDTYIVLSSKDRITENAGEGTDTVRSDWFYALPSNVENLSLTGSLSVGATGNALDNVIVGNSGKNIIDGGLGADELTGGGGNDMFVVAGNDTIMDFQSGDYFDLRAIGGFSSFDQVRAALTQVGSDVLLSLGAAGTVTIKNAQVDAFSARDFVLANNLANYRLTFADEFNSFSLNTGTGSTGTWYPLFSRSGLAAHTTPDHGSVQYFTYPEDTGTYGQPIGMNPFSIKDGVLSITMDKVPLSEQSKIYGYDYSSGMINSLATFSQTYGYFEIRAKLPEGQGLHDAFWLLGADGVWPPELDIVEQKGNDPNNVITVGHATDSGQHISHAKQYNVPTATSEFHTYGLDWEPDFLTWYIDGVAVRTQPTWPGMDVPMYLIASLGGGGPWAGVPDASTPFPATMQIDYIRVYASDNTVEKGVAVNKTGTDGADKLYGTSLGDTLNGGLGDDRLYGLAGNDTLIGGGGNDLLDGGFGDDTYIIGSTSEKISEGGNNGIDTVQTALANYTLGINVENLVFTGTGYFSGTGNGEDNFLQGGDFGNTLNGGAGKDWIKGGLASDLVNGGDGDDTIEAGGGDDTVRGNGGNDVIYGGDGADLLKGDDGDDTLIGGLGLDNLQGNAGNDYLDGGAGKDRMSGGLGDDTYIVDVAADTVTELANEGTDTVRTTLATYTLGANVENLVYQGAGNFAGTGNSLNNRLVGGSGADTLAGGAGDDTYVIDNIGDLAVEDAANGNDTIETTLSSYKLAANLENLVYTGMKAFTGTGNAAANTITGGAGVDRIDGQGGADLMVGRAGNDTYVVDNAGDIVIENAGEGYDRILSQVTFTASDNVEAIQLSTSKAIDATGNMLANSLVGNAGANVLDGRGGADTLTGGQGNDTFQFRAGEAQGDVVKDFQGAGVAGGDILRLVGYGTGAFITQVGLSDSYVIHSGIELGFATETIQLTGVTNLSIGDFVFI</sequence>
<evidence type="ECO:0000313" key="10">
    <source>
        <dbReference type="EMBL" id="NML96251.1"/>
    </source>
</evidence>
<keyword evidence="10" id="KW-0378">Hydrolase</keyword>
<dbReference type="Pfam" id="PF00353">
    <property type="entry name" value="HemolysinCabind"/>
    <property type="match status" value="8"/>
</dbReference>
<name>A0A7Y0BTG2_9SPHN</name>
<dbReference type="PANTHER" id="PTHR38340">
    <property type="entry name" value="S-LAYER PROTEIN"/>
    <property type="match status" value="1"/>
</dbReference>
<keyword evidence="5" id="KW-0800">Toxin</keyword>